<name>A0ABW0AQ77_9ACTN</name>
<dbReference type="EMBL" id="JBHSKP010000027">
    <property type="protein sequence ID" value="MFC5155920.1"/>
    <property type="molecule type" value="Genomic_DNA"/>
</dbReference>
<sequence length="93" mass="10593">MSELLALHDYFVRCVERSDKVGFSLRDGREFLGWVVEVEEGRILASWAPGPFDDPVDDGDGESGDEWVTYTSIRPGTIGHYDWTVRRWVTMPG</sequence>
<proteinExistence type="predicted"/>
<evidence type="ECO:0000313" key="2">
    <source>
        <dbReference type="Proteomes" id="UP001596160"/>
    </source>
</evidence>
<comment type="caution">
    <text evidence="1">The sequence shown here is derived from an EMBL/GenBank/DDBJ whole genome shotgun (WGS) entry which is preliminary data.</text>
</comment>
<reference evidence="2" key="1">
    <citation type="journal article" date="2019" name="Int. J. Syst. Evol. Microbiol.">
        <title>The Global Catalogue of Microorganisms (GCM) 10K type strain sequencing project: providing services to taxonomists for standard genome sequencing and annotation.</title>
        <authorList>
            <consortium name="The Broad Institute Genomics Platform"/>
            <consortium name="The Broad Institute Genome Sequencing Center for Infectious Disease"/>
            <person name="Wu L."/>
            <person name="Ma J."/>
        </authorList>
    </citation>
    <scope>NUCLEOTIDE SEQUENCE [LARGE SCALE GENOMIC DNA]</scope>
    <source>
        <strain evidence="2">PCU 266</strain>
    </source>
</reference>
<gene>
    <name evidence="1" type="ORF">ACFPRH_29830</name>
</gene>
<keyword evidence="2" id="KW-1185">Reference proteome</keyword>
<dbReference type="Proteomes" id="UP001596160">
    <property type="component" value="Unassembled WGS sequence"/>
</dbReference>
<accession>A0ABW0AQ77</accession>
<dbReference type="RefSeq" id="WP_344484410.1">
    <property type="nucleotide sequence ID" value="NZ_BAAASB010000024.1"/>
</dbReference>
<protein>
    <submittedName>
        <fullName evidence="1">Uncharacterized protein</fullName>
    </submittedName>
</protein>
<evidence type="ECO:0000313" key="1">
    <source>
        <dbReference type="EMBL" id="MFC5155920.1"/>
    </source>
</evidence>
<organism evidence="1 2">
    <name type="scientific">Streptomyces amakusaensis</name>
    <dbReference type="NCBI Taxonomy" id="67271"/>
    <lineage>
        <taxon>Bacteria</taxon>
        <taxon>Bacillati</taxon>
        <taxon>Actinomycetota</taxon>
        <taxon>Actinomycetes</taxon>
        <taxon>Kitasatosporales</taxon>
        <taxon>Streptomycetaceae</taxon>
        <taxon>Streptomyces</taxon>
    </lineage>
</organism>